<evidence type="ECO:0000313" key="3">
    <source>
        <dbReference type="Proteomes" id="UP000017119"/>
    </source>
</evidence>
<dbReference type="HOGENOM" id="CLU_1037542_0_0_14"/>
<keyword evidence="3" id="KW-1185">Reference proteome</keyword>
<dbReference type="AlphaFoldDB" id="U5ND88"/>
<reference evidence="2 3" key="1">
    <citation type="journal article" date="2013" name="Genome Announc.">
        <title>Genome Sequence of Mycoplasma parvum (Formerly Eperythrozoon parvum), a Diminutive Hemoplasma of the Pig.</title>
        <authorList>
            <person name="do Nascimento N.C."/>
            <person name="Dos Santos A.P."/>
            <person name="Chu Y."/>
            <person name="Guimaraes A.M."/>
            <person name="Pagliaro A."/>
            <person name="Messick J.B."/>
        </authorList>
    </citation>
    <scope>NUCLEOTIDE SEQUENCE [LARGE SCALE GENOMIC DNA]</scope>
    <source>
        <strain evidence="2 3">Indiana</strain>
    </source>
</reference>
<protein>
    <submittedName>
        <fullName evidence="2">Uncharacterized protein</fullName>
    </submittedName>
</protein>
<gene>
    <name evidence="2" type="ORF">PRV_02895</name>
</gene>
<name>U5ND88_9MOLU</name>
<dbReference type="RefSeq" id="WP_022770561.1">
    <property type="nucleotide sequence ID" value="NC_022575.1"/>
</dbReference>
<feature type="region of interest" description="Disordered" evidence="1">
    <location>
        <begin position="52"/>
        <end position="75"/>
    </location>
</feature>
<accession>U5ND88</accession>
<dbReference type="EMBL" id="CP006771">
    <property type="protein sequence ID" value="AGX89305.1"/>
    <property type="molecule type" value="Genomic_DNA"/>
</dbReference>
<proteinExistence type="predicted"/>
<sequence>MSTKLSKVLISTVLVGGAVGGGIALGLKDWKNKEIIESIEIKPEKEILPKDIDSENISNNDALRNNENSNQLQQDNKKNILEKVSVHKLSQNQEKENLKVRNNDLNISLRAEEEQKLKQRKDWDEQVKKYNIQLESVYRYGDGGQKADARSCILYRNGEVMREIADLAEGRDDVEGEYHPCSWYTSWSSDRFNEHEGVGLWIRGKNSEVQKLIKNNWDAYLKVDGFGKNEKQKDSNVFIEGAGWLTNLCKEEVKKDDWLEITCLGKLN</sequence>
<dbReference type="Proteomes" id="UP000017119">
    <property type="component" value="Chromosome"/>
</dbReference>
<organism evidence="2 3">
    <name type="scientific">Mycoplasma parvum str. Indiana</name>
    <dbReference type="NCBI Taxonomy" id="1403316"/>
    <lineage>
        <taxon>Bacteria</taxon>
        <taxon>Bacillati</taxon>
        <taxon>Mycoplasmatota</taxon>
        <taxon>Mollicutes</taxon>
        <taxon>Mycoplasmataceae</taxon>
        <taxon>Mycoplasma</taxon>
    </lineage>
</organism>
<evidence type="ECO:0000313" key="2">
    <source>
        <dbReference type="EMBL" id="AGX89305.1"/>
    </source>
</evidence>
<dbReference type="PATRIC" id="fig|1403316.3.peg.542"/>
<dbReference type="OrthoDB" id="403788at2"/>
<dbReference type="STRING" id="1403316.PRV_02895"/>
<feature type="compositionally biased region" description="Polar residues" evidence="1">
    <location>
        <begin position="55"/>
        <end position="74"/>
    </location>
</feature>
<evidence type="ECO:0000256" key="1">
    <source>
        <dbReference type="SAM" id="MobiDB-lite"/>
    </source>
</evidence>
<dbReference type="KEGG" id="mpv:PRV_02895"/>